<keyword evidence="2 3" id="KW-0057">Aromatic amino acid biosynthesis</keyword>
<keyword evidence="5" id="KW-1185">Reference proteome</keyword>
<dbReference type="PIRSF" id="PIRSF005965">
    <property type="entry name" value="Chor_mut_AroH"/>
    <property type="match status" value="1"/>
</dbReference>
<dbReference type="EC" id="5.4.99.5" evidence="1 3"/>
<dbReference type="InterPro" id="IPR035959">
    <property type="entry name" value="RutC-like_sf"/>
</dbReference>
<dbReference type="GO" id="GO:0008652">
    <property type="term" value="P:amino acid biosynthetic process"/>
    <property type="evidence" value="ECO:0007669"/>
    <property type="project" value="UniProtKB-UniRule"/>
</dbReference>
<dbReference type="EMBL" id="QKMR01000010">
    <property type="protein sequence ID" value="PYG87576.1"/>
    <property type="molecule type" value="Genomic_DNA"/>
</dbReference>
<dbReference type="RefSeq" id="WP_110461980.1">
    <property type="nucleotide sequence ID" value="NZ_QKMR01000010.1"/>
</dbReference>
<evidence type="ECO:0000256" key="3">
    <source>
        <dbReference type="PROSITE-ProRule" id="PRU00514"/>
    </source>
</evidence>
<dbReference type="OrthoDB" id="9802232at2"/>
<accession>A0A318XLR5</accession>
<dbReference type="PROSITE" id="PS51167">
    <property type="entry name" value="CHORISMATE_MUT_1"/>
    <property type="match status" value="1"/>
</dbReference>
<feature type="binding site" evidence="2">
    <location>
        <position position="89"/>
    </location>
    <ligand>
        <name>prephenate</name>
        <dbReference type="ChEBI" id="CHEBI:29934"/>
    </ligand>
</feature>
<evidence type="ECO:0000256" key="2">
    <source>
        <dbReference type="PIRSR" id="PIRSR005965-1"/>
    </source>
</evidence>
<dbReference type="GO" id="GO:0046417">
    <property type="term" value="P:chorismate metabolic process"/>
    <property type="evidence" value="ECO:0007669"/>
    <property type="project" value="TreeGrafter"/>
</dbReference>
<proteinExistence type="predicted"/>
<gene>
    <name evidence="4" type="ORF">LY28_01945</name>
</gene>
<comment type="caution">
    <text evidence="4">The sequence shown here is derived from an EMBL/GenBank/DDBJ whole genome shotgun (WGS) entry which is preliminary data.</text>
</comment>
<dbReference type="GO" id="GO:0004106">
    <property type="term" value="F:chorismate mutase activity"/>
    <property type="evidence" value="ECO:0007669"/>
    <property type="project" value="UniProtKB-UniRule"/>
</dbReference>
<keyword evidence="3" id="KW-0413">Isomerase</keyword>
<sequence length="122" mass="13391">MPVRSIRGAITVAENTKKSILEGTHELLVEIIKRNGLDSEDIISVIFSVTHDLNAAFPAVAAREIGWKDISLMCTNEINVPDSLKSCIRVLIHFNTEKANNEINHVYLKGAKILRPDISAGG</sequence>
<dbReference type="InterPro" id="IPR008243">
    <property type="entry name" value="Chorismate_mutase_AroH"/>
</dbReference>
<organism evidence="4 5">
    <name type="scientific">Ruminiclostridium sufflavum DSM 19573</name>
    <dbReference type="NCBI Taxonomy" id="1121337"/>
    <lineage>
        <taxon>Bacteria</taxon>
        <taxon>Bacillati</taxon>
        <taxon>Bacillota</taxon>
        <taxon>Clostridia</taxon>
        <taxon>Eubacteriales</taxon>
        <taxon>Oscillospiraceae</taxon>
        <taxon>Ruminiclostridium</taxon>
    </lineage>
</organism>
<dbReference type="PANTHER" id="PTHR21164">
    <property type="entry name" value="CHORISMATE MUTASE"/>
    <property type="match status" value="1"/>
</dbReference>
<dbReference type="Pfam" id="PF07736">
    <property type="entry name" value="CM_1"/>
    <property type="match status" value="1"/>
</dbReference>
<evidence type="ECO:0000313" key="5">
    <source>
        <dbReference type="Proteomes" id="UP000248132"/>
    </source>
</evidence>
<name>A0A318XLR5_9FIRM</name>
<dbReference type="Gene3D" id="3.30.1330.40">
    <property type="entry name" value="RutC-like"/>
    <property type="match status" value="1"/>
</dbReference>
<dbReference type="UniPathway" id="UPA00120">
    <property type="reaction ID" value="UER00203"/>
</dbReference>
<dbReference type="GO" id="GO:0009073">
    <property type="term" value="P:aromatic amino acid family biosynthetic process"/>
    <property type="evidence" value="ECO:0007669"/>
    <property type="project" value="UniProtKB-UniRule"/>
</dbReference>
<evidence type="ECO:0000256" key="1">
    <source>
        <dbReference type="NCBIfam" id="TIGR01796"/>
    </source>
</evidence>
<dbReference type="Proteomes" id="UP000248132">
    <property type="component" value="Unassembled WGS sequence"/>
</dbReference>
<dbReference type="PANTHER" id="PTHR21164:SF0">
    <property type="entry name" value="CHORISMATE MUTASE AROH"/>
    <property type="match status" value="1"/>
</dbReference>
<protein>
    <recommendedName>
        <fullName evidence="1 3">chorismate mutase</fullName>
        <ecNumber evidence="1 3">5.4.99.5</ecNumber>
    </recommendedName>
</protein>
<feature type="binding site" evidence="2">
    <location>
        <position position="7"/>
    </location>
    <ligand>
        <name>prephenate</name>
        <dbReference type="ChEBI" id="CHEBI:29934"/>
    </ligand>
</feature>
<reference evidence="4 5" key="1">
    <citation type="submission" date="2018-06" db="EMBL/GenBank/DDBJ databases">
        <title>Genomic Encyclopedia of Type Strains, Phase I: the one thousand microbial genomes (KMG-I) project.</title>
        <authorList>
            <person name="Kyrpides N."/>
        </authorList>
    </citation>
    <scope>NUCLEOTIDE SEQUENCE [LARGE SCALE GENOMIC DNA]</scope>
    <source>
        <strain evidence="4 5">DSM 19573</strain>
    </source>
</reference>
<comment type="catalytic activity">
    <reaction evidence="3">
        <text>chorismate = prephenate</text>
        <dbReference type="Rhea" id="RHEA:13897"/>
        <dbReference type="ChEBI" id="CHEBI:29748"/>
        <dbReference type="ChEBI" id="CHEBI:29934"/>
        <dbReference type="EC" id="5.4.99.5"/>
    </reaction>
</comment>
<evidence type="ECO:0000313" key="4">
    <source>
        <dbReference type="EMBL" id="PYG87576.1"/>
    </source>
</evidence>
<dbReference type="CDD" id="cd02185">
    <property type="entry name" value="AroH"/>
    <property type="match status" value="1"/>
</dbReference>
<feature type="binding site" evidence="2">
    <location>
        <position position="107"/>
    </location>
    <ligand>
        <name>prephenate</name>
        <dbReference type="ChEBI" id="CHEBI:29934"/>
    </ligand>
</feature>
<dbReference type="AlphaFoldDB" id="A0A318XLR5"/>
<dbReference type="SUPFAM" id="SSF55298">
    <property type="entry name" value="YjgF-like"/>
    <property type="match status" value="1"/>
</dbReference>
<dbReference type="NCBIfam" id="TIGR01796">
    <property type="entry name" value="CM_mono_aroH"/>
    <property type="match status" value="1"/>
</dbReference>
<keyword evidence="2 3" id="KW-0028">Amino-acid biosynthesis</keyword>